<evidence type="ECO:0000256" key="9">
    <source>
        <dbReference type="RuleBase" id="RU361157"/>
    </source>
</evidence>
<feature type="domain" description="ABC transmembrane type-2" evidence="10">
    <location>
        <begin position="33"/>
        <end position="254"/>
    </location>
</feature>
<feature type="transmembrane region" description="Helical" evidence="9">
    <location>
        <begin position="35"/>
        <end position="56"/>
    </location>
</feature>
<keyword evidence="6 9" id="KW-0812">Transmembrane</keyword>
<evidence type="ECO:0000313" key="11">
    <source>
        <dbReference type="EMBL" id="MCT8330676.1"/>
    </source>
</evidence>
<evidence type="ECO:0000256" key="1">
    <source>
        <dbReference type="ARBA" id="ARBA00004429"/>
    </source>
</evidence>
<protein>
    <recommendedName>
        <fullName evidence="9">Transport permease protein</fullName>
    </recommendedName>
</protein>
<dbReference type="EMBL" id="JAOCQF010000002">
    <property type="protein sequence ID" value="MCT8330676.1"/>
    <property type="molecule type" value="Genomic_DNA"/>
</dbReference>
<dbReference type="PANTHER" id="PTHR30413:SF8">
    <property type="entry name" value="TRANSPORT PERMEASE PROTEIN"/>
    <property type="match status" value="1"/>
</dbReference>
<dbReference type="PANTHER" id="PTHR30413">
    <property type="entry name" value="INNER MEMBRANE TRANSPORT PERMEASE"/>
    <property type="match status" value="1"/>
</dbReference>
<dbReference type="RefSeq" id="WP_261496533.1">
    <property type="nucleotide sequence ID" value="NZ_JAOCQF010000002.1"/>
</dbReference>
<dbReference type="Proteomes" id="UP001205601">
    <property type="component" value="Unassembled WGS sequence"/>
</dbReference>
<gene>
    <name evidence="11" type="ORF">N5I32_14215</name>
</gene>
<dbReference type="InterPro" id="IPR000412">
    <property type="entry name" value="ABC_2_transport"/>
</dbReference>
<keyword evidence="8 9" id="KW-0472">Membrane</keyword>
<feature type="transmembrane region" description="Helical" evidence="9">
    <location>
        <begin position="177"/>
        <end position="195"/>
    </location>
</feature>
<evidence type="ECO:0000256" key="5">
    <source>
        <dbReference type="ARBA" id="ARBA00022519"/>
    </source>
</evidence>
<dbReference type="InterPro" id="IPR047817">
    <property type="entry name" value="ABC2_TM_bact-type"/>
</dbReference>
<evidence type="ECO:0000256" key="4">
    <source>
        <dbReference type="ARBA" id="ARBA00022475"/>
    </source>
</evidence>
<proteinExistence type="inferred from homology"/>
<dbReference type="Pfam" id="PF01061">
    <property type="entry name" value="ABC2_membrane"/>
    <property type="match status" value="1"/>
</dbReference>
<sequence>MTAVTTPAHRNTFRIVAALALRETCARFGRSWGGYAWALAEPVGGIALLSLAFSFIAPKPPLGSSFTLFYASGIIPFLMYNSLTSALMAAVQANRGLLTYPVVRPLDVILARALLETLTHIAVAAAVLTPVVLAEPRRPDIAPEWIALSLALAAALGTGAGTLNAGLAAMFPTWRQVWSVLSRPVFVISGILFTARQIPEALAGALWFNPILHVVETMRAGFFGPDPDGFVSAPYVLTVAAVLFLAGIILIRGQSGKMLQM</sequence>
<keyword evidence="4 9" id="KW-1003">Cell membrane</keyword>
<evidence type="ECO:0000256" key="6">
    <source>
        <dbReference type="ARBA" id="ARBA00022692"/>
    </source>
</evidence>
<evidence type="ECO:0000259" key="10">
    <source>
        <dbReference type="PROSITE" id="PS51012"/>
    </source>
</evidence>
<evidence type="ECO:0000256" key="2">
    <source>
        <dbReference type="ARBA" id="ARBA00007783"/>
    </source>
</evidence>
<accession>A0ABT2NPQ1</accession>
<name>A0ABT2NPQ1_9RHOB</name>
<keyword evidence="12" id="KW-1185">Reference proteome</keyword>
<keyword evidence="3 9" id="KW-0813">Transport</keyword>
<feature type="transmembrane region" description="Helical" evidence="9">
    <location>
        <begin position="229"/>
        <end position="251"/>
    </location>
</feature>
<feature type="transmembrane region" description="Helical" evidence="9">
    <location>
        <begin position="145"/>
        <end position="171"/>
    </location>
</feature>
<comment type="caution">
    <text evidence="11">The sequence shown here is derived from an EMBL/GenBank/DDBJ whole genome shotgun (WGS) entry which is preliminary data.</text>
</comment>
<reference evidence="12" key="1">
    <citation type="submission" date="2023-07" db="EMBL/GenBank/DDBJ databases">
        <title>Defluviimonas sediminis sp. nov., isolated from mangrove sediment.</title>
        <authorList>
            <person name="Liu L."/>
            <person name="Li J."/>
            <person name="Huang Y."/>
            <person name="Pan J."/>
            <person name="Li M."/>
        </authorList>
    </citation>
    <scope>NUCLEOTIDE SEQUENCE [LARGE SCALE GENOMIC DNA]</scope>
    <source>
        <strain evidence="12">FT324</strain>
    </source>
</reference>
<comment type="subcellular location">
    <subcellularLocation>
        <location evidence="1 9">Cell inner membrane</location>
        <topology evidence="1 9">Multi-pass membrane protein</topology>
    </subcellularLocation>
</comment>
<dbReference type="PROSITE" id="PS51012">
    <property type="entry name" value="ABC_TM2"/>
    <property type="match status" value="1"/>
</dbReference>
<organism evidence="11 12">
    <name type="scientific">Albidovulum sediminis</name>
    <dbReference type="NCBI Taxonomy" id="3066345"/>
    <lineage>
        <taxon>Bacteria</taxon>
        <taxon>Pseudomonadati</taxon>
        <taxon>Pseudomonadota</taxon>
        <taxon>Alphaproteobacteria</taxon>
        <taxon>Rhodobacterales</taxon>
        <taxon>Paracoccaceae</taxon>
        <taxon>Albidovulum</taxon>
    </lineage>
</organism>
<evidence type="ECO:0000313" key="12">
    <source>
        <dbReference type="Proteomes" id="UP001205601"/>
    </source>
</evidence>
<dbReference type="InterPro" id="IPR013525">
    <property type="entry name" value="ABC2_TM"/>
</dbReference>
<evidence type="ECO:0000256" key="8">
    <source>
        <dbReference type="ARBA" id="ARBA00023136"/>
    </source>
</evidence>
<evidence type="ECO:0000256" key="3">
    <source>
        <dbReference type="ARBA" id="ARBA00022448"/>
    </source>
</evidence>
<evidence type="ECO:0000256" key="7">
    <source>
        <dbReference type="ARBA" id="ARBA00022989"/>
    </source>
</evidence>
<keyword evidence="7 9" id="KW-1133">Transmembrane helix</keyword>
<feature type="transmembrane region" description="Helical" evidence="9">
    <location>
        <begin position="109"/>
        <end position="133"/>
    </location>
</feature>
<comment type="similarity">
    <text evidence="2 9">Belongs to the ABC-2 integral membrane protein family.</text>
</comment>
<dbReference type="PRINTS" id="PR00164">
    <property type="entry name" value="ABC2TRNSPORT"/>
</dbReference>
<keyword evidence="5" id="KW-0997">Cell inner membrane</keyword>
<feature type="transmembrane region" description="Helical" evidence="9">
    <location>
        <begin position="68"/>
        <end position="89"/>
    </location>
</feature>